<evidence type="ECO:0000313" key="2">
    <source>
        <dbReference type="Proteomes" id="UP000095283"/>
    </source>
</evidence>
<dbReference type="Pfam" id="PF00022">
    <property type="entry name" value="Actin"/>
    <property type="match status" value="1"/>
</dbReference>
<dbReference type="SMART" id="SM00268">
    <property type="entry name" value="ACTIN"/>
    <property type="match status" value="1"/>
</dbReference>
<protein>
    <submittedName>
        <fullName evidence="3">Actin-related protein 10</fullName>
    </submittedName>
</protein>
<organism evidence="2 3">
    <name type="scientific">Heterorhabditis bacteriophora</name>
    <name type="common">Entomopathogenic nematode worm</name>
    <dbReference type="NCBI Taxonomy" id="37862"/>
    <lineage>
        <taxon>Eukaryota</taxon>
        <taxon>Metazoa</taxon>
        <taxon>Ecdysozoa</taxon>
        <taxon>Nematoda</taxon>
        <taxon>Chromadorea</taxon>
        <taxon>Rhabditida</taxon>
        <taxon>Rhabditina</taxon>
        <taxon>Rhabditomorpha</taxon>
        <taxon>Strongyloidea</taxon>
        <taxon>Heterorhabditidae</taxon>
        <taxon>Heterorhabditis</taxon>
    </lineage>
</organism>
<evidence type="ECO:0000313" key="3">
    <source>
        <dbReference type="WBParaSite" id="Hba_15768"/>
    </source>
</evidence>
<proteinExistence type="inferred from homology"/>
<reference evidence="3" key="1">
    <citation type="submission" date="2016-11" db="UniProtKB">
        <authorList>
            <consortium name="WormBaseParasite"/>
        </authorList>
    </citation>
    <scope>IDENTIFICATION</scope>
</reference>
<name>A0A1I7XE79_HETBA</name>
<dbReference type="PANTHER" id="PTHR11937">
    <property type="entry name" value="ACTIN"/>
    <property type="match status" value="1"/>
</dbReference>
<keyword evidence="2" id="KW-1185">Reference proteome</keyword>
<comment type="similarity">
    <text evidence="1">Belongs to the actin family.</text>
</comment>
<sequence length="294" mass="32700">MSTVALSRGNNSRRSLSSLSTTSTSLSHAISNIDSSKPAVVIEIGTKLTKCGFAGEFVPRAIIRTQFIDESLNLNQDILKGNNGGSRPDISVFFKFFKHIFYSHLLSMPRERRVIIVENILSPTNLRKTICKVLLELLDVPSVMFVPSHLCCTFPFNTDYAVVVDVGYKETLALPIAEGVTMLNSWEISNAGAQLVEERLRILLKDYGQVEGPGSQRRNLVETDWAKIEKNNTIEDISVRFIFCTSIERGRTIQEKGFDNKLDPISEAKLPLGSEFLIIPGYVRLSSKIESGLA</sequence>
<dbReference type="Proteomes" id="UP000095283">
    <property type="component" value="Unplaced"/>
</dbReference>
<dbReference type="InterPro" id="IPR004000">
    <property type="entry name" value="Actin"/>
</dbReference>
<dbReference type="WBParaSite" id="Hba_15768">
    <property type="protein sequence ID" value="Hba_15768"/>
    <property type="gene ID" value="Hba_15768"/>
</dbReference>
<dbReference type="Gene3D" id="3.90.640.10">
    <property type="entry name" value="Actin, Chain A, domain 4"/>
    <property type="match status" value="1"/>
</dbReference>
<accession>A0A1I7XE79</accession>
<dbReference type="Gene3D" id="3.30.420.40">
    <property type="match status" value="2"/>
</dbReference>
<dbReference type="AlphaFoldDB" id="A0A1I7XE79"/>
<dbReference type="InterPro" id="IPR043129">
    <property type="entry name" value="ATPase_NBD"/>
</dbReference>
<evidence type="ECO:0000256" key="1">
    <source>
        <dbReference type="RuleBase" id="RU000487"/>
    </source>
</evidence>
<dbReference type="SUPFAM" id="SSF53067">
    <property type="entry name" value="Actin-like ATPase domain"/>
    <property type="match status" value="2"/>
</dbReference>